<reference evidence="2" key="1">
    <citation type="submission" date="2021-10" db="EMBL/GenBank/DDBJ databases">
        <title>Loktanella gaetbuli sp. nov., isolated from a tidal flat.</title>
        <authorList>
            <person name="Park S."/>
            <person name="Yoon J.-H."/>
        </authorList>
    </citation>
    <scope>NUCLEOTIDE SEQUENCE</scope>
    <source>
        <strain evidence="2">TSTF-M6</strain>
    </source>
</reference>
<gene>
    <name evidence="2" type="ORF">LGQ03_00575</name>
</gene>
<evidence type="ECO:0000256" key="1">
    <source>
        <dbReference type="SAM" id="MobiDB-lite"/>
    </source>
</evidence>
<protein>
    <submittedName>
        <fullName evidence="2">DUF3305 domain-containing protein</fullName>
    </submittedName>
</protein>
<organism evidence="2 3">
    <name type="scientific">Loktanella gaetbuli</name>
    <dbReference type="NCBI Taxonomy" id="2881335"/>
    <lineage>
        <taxon>Bacteria</taxon>
        <taxon>Pseudomonadati</taxon>
        <taxon>Pseudomonadota</taxon>
        <taxon>Alphaproteobacteria</taxon>
        <taxon>Rhodobacterales</taxon>
        <taxon>Roseobacteraceae</taxon>
        <taxon>Loktanella</taxon>
    </lineage>
</organism>
<sequence>MPIGVVVRRAPGVTRWAKWSWKATDVLPGAGPADWTTLRTVDGVTYFHVATLDVDLHASDTEAYVHELQTRCPSLYIIMRADTARSDAPLRLVSVTASPYEAQDYADNGEDIVEKVAMPAAVRNWVEAYVARHHVEVPFVKRRRDRQRVDATQDGIGDHRINQTTDVYRAPTTHETQS</sequence>
<evidence type="ECO:0000313" key="3">
    <source>
        <dbReference type="Proteomes" id="UP001138961"/>
    </source>
</evidence>
<feature type="region of interest" description="Disordered" evidence="1">
    <location>
        <begin position="144"/>
        <end position="178"/>
    </location>
</feature>
<dbReference type="InterPro" id="IPR021736">
    <property type="entry name" value="DUF3305"/>
</dbReference>
<dbReference type="Pfam" id="PF11749">
    <property type="entry name" value="DUF3305"/>
    <property type="match status" value="1"/>
</dbReference>
<name>A0ABS8BPS4_9RHOB</name>
<feature type="compositionally biased region" description="Basic and acidic residues" evidence="1">
    <location>
        <begin position="147"/>
        <end position="161"/>
    </location>
</feature>
<accession>A0ABS8BPS4</accession>
<dbReference type="Proteomes" id="UP001138961">
    <property type="component" value="Unassembled WGS sequence"/>
</dbReference>
<proteinExistence type="predicted"/>
<evidence type="ECO:0000313" key="2">
    <source>
        <dbReference type="EMBL" id="MCB5197725.1"/>
    </source>
</evidence>
<keyword evidence="3" id="KW-1185">Reference proteome</keyword>
<comment type="caution">
    <text evidence="2">The sequence shown here is derived from an EMBL/GenBank/DDBJ whole genome shotgun (WGS) entry which is preliminary data.</text>
</comment>
<dbReference type="RefSeq" id="WP_226746831.1">
    <property type="nucleotide sequence ID" value="NZ_JAJATZ010000001.1"/>
</dbReference>
<dbReference type="EMBL" id="JAJATZ010000001">
    <property type="protein sequence ID" value="MCB5197725.1"/>
    <property type="molecule type" value="Genomic_DNA"/>
</dbReference>